<proteinExistence type="predicted"/>
<evidence type="ECO:0000313" key="2">
    <source>
        <dbReference type="EMBL" id="KAG7497346.1"/>
    </source>
</evidence>
<dbReference type="Proteomes" id="UP000693946">
    <property type="component" value="Linkage Group LG3"/>
</dbReference>
<accession>A0AAV6QWC7</accession>
<dbReference type="AlphaFoldDB" id="A0AAV6QWC7"/>
<feature type="region of interest" description="Disordered" evidence="1">
    <location>
        <begin position="129"/>
        <end position="158"/>
    </location>
</feature>
<feature type="compositionally biased region" description="Polar residues" evidence="1">
    <location>
        <begin position="208"/>
        <end position="223"/>
    </location>
</feature>
<evidence type="ECO:0000313" key="3">
    <source>
        <dbReference type="Proteomes" id="UP000693946"/>
    </source>
</evidence>
<gene>
    <name evidence="2" type="ORF">JOB18_036140</name>
</gene>
<name>A0AAV6QWC7_SOLSE</name>
<feature type="compositionally biased region" description="Polar residues" evidence="1">
    <location>
        <begin position="132"/>
        <end position="143"/>
    </location>
</feature>
<comment type="caution">
    <text evidence="2">The sequence shown here is derived from an EMBL/GenBank/DDBJ whole genome shotgun (WGS) entry which is preliminary data.</text>
</comment>
<feature type="region of interest" description="Disordered" evidence="1">
    <location>
        <begin position="205"/>
        <end position="233"/>
    </location>
</feature>
<organism evidence="2 3">
    <name type="scientific">Solea senegalensis</name>
    <name type="common">Senegalese sole</name>
    <dbReference type="NCBI Taxonomy" id="28829"/>
    <lineage>
        <taxon>Eukaryota</taxon>
        <taxon>Metazoa</taxon>
        <taxon>Chordata</taxon>
        <taxon>Craniata</taxon>
        <taxon>Vertebrata</taxon>
        <taxon>Euteleostomi</taxon>
        <taxon>Actinopterygii</taxon>
        <taxon>Neopterygii</taxon>
        <taxon>Teleostei</taxon>
        <taxon>Neoteleostei</taxon>
        <taxon>Acanthomorphata</taxon>
        <taxon>Carangaria</taxon>
        <taxon>Pleuronectiformes</taxon>
        <taxon>Pleuronectoidei</taxon>
        <taxon>Soleidae</taxon>
        <taxon>Solea</taxon>
    </lineage>
</organism>
<protein>
    <submittedName>
        <fullName evidence="2">Uncharacterized protein</fullName>
    </submittedName>
</protein>
<keyword evidence="3" id="KW-1185">Reference proteome</keyword>
<evidence type="ECO:0000256" key="1">
    <source>
        <dbReference type="SAM" id="MobiDB-lite"/>
    </source>
</evidence>
<reference evidence="2 3" key="1">
    <citation type="journal article" date="2021" name="Sci. Rep.">
        <title>Chromosome anchoring in Senegalese sole (Solea senegalensis) reveals sex-associated markers and genome rearrangements in flatfish.</title>
        <authorList>
            <person name="Guerrero-Cozar I."/>
            <person name="Gomez-Garrido J."/>
            <person name="Berbel C."/>
            <person name="Martinez-Blanch J.F."/>
            <person name="Alioto T."/>
            <person name="Claros M.G."/>
            <person name="Gagnaire P.A."/>
            <person name="Manchado M."/>
        </authorList>
    </citation>
    <scope>NUCLEOTIDE SEQUENCE [LARGE SCALE GENOMIC DNA]</scope>
    <source>
        <strain evidence="2">Sse05_10M</strain>
    </source>
</reference>
<dbReference type="EMBL" id="JAGKHQ010000015">
    <property type="protein sequence ID" value="KAG7497346.1"/>
    <property type="molecule type" value="Genomic_DNA"/>
</dbReference>
<sequence length="493" mass="55257">MSPKRHKIYRKRCCSKKLASRESISRTVKKLNLAAPFFPPFVLQNSFLAPSSRVCCRSGAQAVSHFMQLVKQPYGRTVLAAPTLARYCGHNISLPQGQIVQIELVFALSGPESQIEDEDDEGVKQNIPVTHRSYTPSPESQTQLKEHGAQPGPRSVSQLQSVMESLLDNPMKAVLYLKELTTIVQNQQSLIQTQRQRIDELERKQLQLVPTSPQSPKTSQISPDSAEEDKRSPCCKSLVPQAPTTLCRSVGLARKAENQTVLHQFCCPAPEAPEGETSTACVPSALDRQSFTKNYSIHCGRGTSIAIKAFFPKMACLFVSAGLFCRTVRAQQKTEDKQTCTGGKSSWPLQCWTCKWSEAARPKQKSTHSHFKHLRVDVDLNQPRRETIASLKSATSYFTIGYKKKEAKVEEMKDYNLHLAEHMTGKYKKKDNTFGSLPDPLWESVCHQFYFYLYCKKKNLSLIINANEVSINEPQVVKMTLTPRANDGVSASD</sequence>